<dbReference type="FunFam" id="1.10.287.280:FF:000001">
    <property type="entry name" value="DNA-directed RNA polymerase"/>
    <property type="match status" value="1"/>
</dbReference>
<evidence type="ECO:0000313" key="16">
    <source>
        <dbReference type="Proteomes" id="UP000515156"/>
    </source>
</evidence>
<evidence type="ECO:0000256" key="7">
    <source>
        <dbReference type="ARBA" id="ARBA00023128"/>
    </source>
</evidence>
<dbReference type="InterPro" id="IPR043502">
    <property type="entry name" value="DNA/RNA_pol_sf"/>
</dbReference>
<feature type="region of interest" description="Disordered" evidence="14">
    <location>
        <begin position="145"/>
        <end position="240"/>
    </location>
</feature>
<keyword evidence="4 13" id="KW-0808">Transferase</keyword>
<dbReference type="RefSeq" id="XP_030074245.1">
    <property type="nucleotide sequence ID" value="XM_030218385.1"/>
</dbReference>
<evidence type="ECO:0000256" key="11">
    <source>
        <dbReference type="ARBA" id="ARBA00063316"/>
    </source>
</evidence>
<evidence type="ECO:0000256" key="2">
    <source>
        <dbReference type="ARBA" id="ARBA00009493"/>
    </source>
</evidence>
<evidence type="ECO:0000256" key="6">
    <source>
        <dbReference type="ARBA" id="ARBA00022946"/>
    </source>
</evidence>
<keyword evidence="8 13" id="KW-0804">Transcription</keyword>
<evidence type="ECO:0000256" key="8">
    <source>
        <dbReference type="ARBA" id="ARBA00023163"/>
    </source>
</evidence>
<dbReference type="SUPFAM" id="SSF56672">
    <property type="entry name" value="DNA/RNA polymerases"/>
    <property type="match status" value="1"/>
</dbReference>
<dbReference type="PROSITE" id="PS00489">
    <property type="entry name" value="RNA_POL_PHAGE_2"/>
    <property type="match status" value="1"/>
</dbReference>
<evidence type="ECO:0000256" key="10">
    <source>
        <dbReference type="ARBA" id="ARBA00057821"/>
    </source>
</evidence>
<dbReference type="GO" id="GO:0001018">
    <property type="term" value="F:mitochondrial promoter sequence-specific DNA binding"/>
    <property type="evidence" value="ECO:0007669"/>
    <property type="project" value="TreeGrafter"/>
</dbReference>
<evidence type="ECO:0000259" key="15">
    <source>
        <dbReference type="SMART" id="SM01311"/>
    </source>
</evidence>
<evidence type="ECO:0000256" key="14">
    <source>
        <dbReference type="SAM" id="MobiDB-lite"/>
    </source>
</evidence>
<comment type="subunit">
    <text evidence="11">Homodimer. Component of the mitochondrial transcription initiation complex, composed at least of TFB2M, TFAM and POLRMT. In this complex TFAM recruits POLRMT to the promoter whereas TFB2M induces structural changes in POLRMT to enable promoter opening and trapping of the DNA non-template strand. Upon metabolic stress, forms a complex composed of FOXO3, SIRT3 and mitochondrial RNA polymerase POLRMT; the complex is recruited to mtDNA in a SIRT3-dependent manner. Also forms a complex composed of FOXO3, SIRT3, TFAM and POLRMT. Interacts with TFB1M and TFB2M, leading to the stimulation of transcription. Interacts with TEFM. Interacts with MTRES1.</text>
</comment>
<evidence type="ECO:0000256" key="13">
    <source>
        <dbReference type="RuleBase" id="RU003805"/>
    </source>
</evidence>
<dbReference type="InterPro" id="IPR002092">
    <property type="entry name" value="DNA-dir_Rpol_phage-type"/>
</dbReference>
<dbReference type="Proteomes" id="UP000515156">
    <property type="component" value="Chromosome 11"/>
</dbReference>
<dbReference type="PROSITE" id="PS51375">
    <property type="entry name" value="PPR"/>
    <property type="match status" value="1"/>
</dbReference>
<keyword evidence="5 13" id="KW-0548">Nucleotidyltransferase</keyword>
<dbReference type="SMART" id="SM01311">
    <property type="entry name" value="RPOL_N"/>
    <property type="match status" value="1"/>
</dbReference>
<evidence type="ECO:0000256" key="1">
    <source>
        <dbReference type="ARBA" id="ARBA00004173"/>
    </source>
</evidence>
<feature type="compositionally biased region" description="Polar residues" evidence="14">
    <location>
        <begin position="203"/>
        <end position="214"/>
    </location>
</feature>
<dbReference type="CTD" id="5442"/>
<name>A0A6P7ZFR1_9AMPH</name>
<feature type="compositionally biased region" description="Low complexity" evidence="14">
    <location>
        <begin position="175"/>
        <end position="187"/>
    </location>
</feature>
<evidence type="ECO:0000256" key="9">
    <source>
        <dbReference type="ARBA" id="ARBA00048552"/>
    </source>
</evidence>
<dbReference type="PANTHER" id="PTHR10102:SF0">
    <property type="entry name" value="DNA-DIRECTED RNA POLYMERASE, MITOCHONDRIAL"/>
    <property type="match status" value="1"/>
</dbReference>
<comment type="subcellular location">
    <subcellularLocation>
        <location evidence="1">Mitochondrion</location>
    </subcellularLocation>
</comment>
<evidence type="ECO:0000313" key="17">
    <source>
        <dbReference type="RefSeq" id="XP_030074245.1"/>
    </source>
</evidence>
<comment type="function">
    <text evidence="13">DNA-dependent RNA polymerase catalyzes the transcription of DNA into RNA using the four ribonucleoside triphosphates as substrates.</text>
</comment>
<dbReference type="PROSITE" id="PS00900">
    <property type="entry name" value="RNA_POL_PHAGE_1"/>
    <property type="match status" value="1"/>
</dbReference>
<dbReference type="InterPro" id="IPR002885">
    <property type="entry name" value="PPR_rpt"/>
</dbReference>
<dbReference type="Gene3D" id="1.10.287.280">
    <property type="match status" value="1"/>
</dbReference>
<keyword evidence="6" id="KW-0809">Transit peptide</keyword>
<feature type="compositionally biased region" description="Basic and acidic residues" evidence="14">
    <location>
        <begin position="188"/>
        <end position="197"/>
    </location>
</feature>
<dbReference type="Gene3D" id="1.10.1320.10">
    <property type="entry name" value="DNA-directed RNA polymerase, N-terminal domain"/>
    <property type="match status" value="1"/>
</dbReference>
<dbReference type="InterPro" id="IPR011990">
    <property type="entry name" value="TPR-like_helical_dom_sf"/>
</dbReference>
<dbReference type="FunFam" id="1.10.150.20:FF:000031">
    <property type="entry name" value="DNA-directed RNA polymerase"/>
    <property type="match status" value="1"/>
</dbReference>
<dbReference type="GO" id="GO:0003899">
    <property type="term" value="F:DNA-directed RNA polymerase activity"/>
    <property type="evidence" value="ECO:0007669"/>
    <property type="project" value="UniProtKB-EC"/>
</dbReference>
<reference evidence="17" key="2">
    <citation type="submission" date="2025-08" db="UniProtKB">
        <authorList>
            <consortium name="RefSeq"/>
        </authorList>
    </citation>
    <scope>IDENTIFICATION</scope>
</reference>
<dbReference type="GO" id="GO:0006390">
    <property type="term" value="P:mitochondrial transcription"/>
    <property type="evidence" value="ECO:0007669"/>
    <property type="project" value="TreeGrafter"/>
</dbReference>
<reference evidence="16" key="1">
    <citation type="submission" date="2024-06" db="UniProtKB">
        <authorList>
            <consortium name="RefSeq"/>
        </authorList>
    </citation>
    <scope>NUCLEOTIDE SEQUENCE [LARGE SCALE GENOMIC DNA]</scope>
</reference>
<dbReference type="Gene3D" id="1.10.150.20">
    <property type="entry name" value="5' to 3' exonuclease, C-terminal subdomain"/>
    <property type="match status" value="1"/>
</dbReference>
<dbReference type="PANTHER" id="PTHR10102">
    <property type="entry name" value="DNA-DIRECTED RNA POLYMERASE, MITOCHONDRIAL"/>
    <property type="match status" value="1"/>
</dbReference>
<protein>
    <recommendedName>
        <fullName evidence="13">DNA-directed RNA polymerase</fullName>
        <ecNumber evidence="13">2.7.7.6</ecNumber>
    </recommendedName>
</protein>
<evidence type="ECO:0000256" key="3">
    <source>
        <dbReference type="ARBA" id="ARBA00022478"/>
    </source>
</evidence>
<evidence type="ECO:0000256" key="4">
    <source>
        <dbReference type="ARBA" id="ARBA00022679"/>
    </source>
</evidence>
<accession>A0A6P7ZFR1</accession>
<dbReference type="EC" id="2.7.7.6" evidence="13"/>
<dbReference type="Pfam" id="PF00940">
    <property type="entry name" value="RNA_pol"/>
    <property type="match status" value="1"/>
</dbReference>
<evidence type="ECO:0000256" key="12">
    <source>
        <dbReference type="PROSITE-ProRule" id="PRU00708"/>
    </source>
</evidence>
<comment type="function">
    <text evidence="10">DNA-dependent RNA polymerase catalyzes the transcription of mitochondrial DNA into RNA using the four ribonucleoside triphosphates as substrates. Component of the mitochondrial transcription initiation complex, composed at least of TFB2M, TFAM and POLRMT that is required for basal transcription of mitochondrial DNA. In this complex, TFAM recruits POLRMT to a specific promoter whereas TFB2M induces structural changes in POLRMT to enable promoter opening and trapping of the DNA non-template strand. Has DNA primase activity. Catalyzes the synthesis of short RNA primers that are necessary for the initiation of lagging-strand DNA synthesis from the origin of light-strand DNA replication (OriL).</text>
</comment>
<dbReference type="FunFam" id="1.10.1320.10:FF:000002">
    <property type="entry name" value="DNA-directed RNA polymerase"/>
    <property type="match status" value="1"/>
</dbReference>
<dbReference type="InterPro" id="IPR029262">
    <property type="entry name" value="RPOL_N"/>
</dbReference>
<organism evidence="16 17">
    <name type="scientific">Microcaecilia unicolor</name>
    <dbReference type="NCBI Taxonomy" id="1415580"/>
    <lineage>
        <taxon>Eukaryota</taxon>
        <taxon>Metazoa</taxon>
        <taxon>Chordata</taxon>
        <taxon>Craniata</taxon>
        <taxon>Vertebrata</taxon>
        <taxon>Euteleostomi</taxon>
        <taxon>Amphibia</taxon>
        <taxon>Gymnophiona</taxon>
        <taxon>Siphonopidae</taxon>
        <taxon>Microcaecilia</taxon>
    </lineage>
</organism>
<dbReference type="NCBIfam" id="TIGR00756">
    <property type="entry name" value="PPR"/>
    <property type="match status" value="1"/>
</dbReference>
<keyword evidence="16" id="KW-1185">Reference proteome</keyword>
<evidence type="ECO:0000256" key="5">
    <source>
        <dbReference type="ARBA" id="ARBA00022695"/>
    </source>
</evidence>
<dbReference type="OrthoDB" id="276422at2759"/>
<gene>
    <name evidence="17" type="primary">POLRMT</name>
</gene>
<comment type="catalytic activity">
    <reaction evidence="9 13">
        <text>RNA(n) + a ribonucleoside 5'-triphosphate = RNA(n+1) + diphosphate</text>
        <dbReference type="Rhea" id="RHEA:21248"/>
        <dbReference type="Rhea" id="RHEA-COMP:14527"/>
        <dbReference type="Rhea" id="RHEA-COMP:17342"/>
        <dbReference type="ChEBI" id="CHEBI:33019"/>
        <dbReference type="ChEBI" id="CHEBI:61557"/>
        <dbReference type="ChEBI" id="CHEBI:140395"/>
        <dbReference type="EC" id="2.7.7.6"/>
    </reaction>
</comment>
<dbReference type="InterPro" id="IPR046950">
    <property type="entry name" value="DNA-dir_Rpol_C_phage-type"/>
</dbReference>
<dbReference type="InterPro" id="IPR037159">
    <property type="entry name" value="RNA_POL_N_sf"/>
</dbReference>
<proteinExistence type="inferred from homology"/>
<dbReference type="AlphaFoldDB" id="A0A6P7ZFR1"/>
<comment type="similarity">
    <text evidence="2 13">Belongs to the phage and mitochondrial RNA polymerase family.</text>
</comment>
<keyword evidence="7" id="KW-0496">Mitochondrion</keyword>
<keyword evidence="3 13" id="KW-0240">DNA-directed RNA polymerase</keyword>
<feature type="repeat" description="PPR" evidence="12">
    <location>
        <begin position="290"/>
        <end position="324"/>
    </location>
</feature>
<dbReference type="GeneID" id="115480007"/>
<dbReference type="Pfam" id="PF14700">
    <property type="entry name" value="RPOL_N"/>
    <property type="match status" value="1"/>
</dbReference>
<feature type="domain" description="DNA-directed RNA polymerase N-terminal" evidence="15">
    <location>
        <begin position="431"/>
        <end position="740"/>
    </location>
</feature>
<dbReference type="Gene3D" id="1.25.40.10">
    <property type="entry name" value="Tetratricopeptide repeat domain"/>
    <property type="match status" value="1"/>
</dbReference>
<dbReference type="GO" id="GO:0034245">
    <property type="term" value="C:mitochondrial DNA-directed RNA polymerase complex"/>
    <property type="evidence" value="ECO:0007669"/>
    <property type="project" value="TreeGrafter"/>
</dbReference>
<sequence>MAVLRIREVRRLAWAAGTGGCPRCQAAVGPGLIWRSNSSTSLKKEVGGRDGTGELLDVLEARVQQLQAENISELTLNKVARLESSSNFISKTATECSAEEQMTRKTEDGGAVRTPLQLTRWIEKLNKEKWKNHKRQQRLQDMFWKYSSPPGANLPQEDPPNKVQDTGTKNSKEGTASLATKKTLTKPAKPERRKDGQQAKAGLNSTGTNKTVPSSFGLEELSEEAKDQTKSWEVSSESPLLEDKEGNKYESTHMGFLAFLETWILIGKLEKAQECLQFNHRYLARKKLLSVKMYNTLMHGWAKKGSMSQIVKLFVMLEEAGLKPSLGSYAAALECMGRVAATAKIIQRIVQQLEEDGFRLEELFQNYPHQQDEREMVLKAIWCVRPDFQPPPQPQAHVCSSPLLRDFYIKDQPVSYPKLDFSLQDLRQRFHRQLEIEKANSITIESIEAIKPLTAQQVKARELLNELRSHWEKSLLRALRESKVRMLALPPRSWRVNLYPFFCVLDEKEYVDLMLQCLSSLPPKGESLLIIARELGTKIYSRFAIHRMMQSKAVDKIHTIYDTYLQLLAKDSELNNCLPREYWEKLEAESLAGSSLVNCNSPWPLILLVQLGTHLVDLMVQEIQVQKNILCKDLEQKLIPVLYHMYSFRSNHQIGCIKPHPILTQILSDAVETKLTFDAFVMPMLCPPVPWTSPSFGAYILAPTKLMRCVEGAIQHHLLLENCPISQLHPVLDALNQLSNCAWKINQQVLDIIISIFNDKGNEKLDIPPPLSEAPEMPEYHLEKDQSVWDKSSLKRDMALCRKRKTEMYSLRMDALYKLSIANHMRGQIFWFPHNMDFRGRTYPCPPYFNHLGSDVTRAILLFAEGKPLGENGLSWLKIHLINMTGLKKRSSLQQRLEYANEIMEDILDSADNPLTGRGWWMKADEPWQALACCMEIAKASRSPDPAKYISHFPVHQDGSCNGLQHYAALGRDVVGATSVNLMPCDTPQDVYSDVAQQVEAFRKQDAERGLVIAQVLDGFISRKVVKQTVMTVVYGVTRYGGRLQIEKRLKEVDTFPQVYVWEASHYLVQQVFNSLKEMFSGTREIQLWLTESARMIAKSGSTVEWITPLGLPIVQPYHRTRNTVFQSTFQSVCLQSTSDATEKPDTVKQKNAFPPNFIHSLDSTHMMLTALQCHRRGLTFVSVHDCFWTHALTVDIMNEVCREQFVILHSQPILQELSNFMLQKYCNIVPRNLKSKNLHMNQKMVELLSRTPQTGDFDLQKVKGSVYFFS</sequence>